<feature type="region of interest" description="Disordered" evidence="1">
    <location>
        <begin position="28"/>
        <end position="73"/>
    </location>
</feature>
<sequence length="218" mass="23119">MSKPAGDAEVIFNRANVVLARSQKVIESWLGPPAADKSSGGNLWEQTEEDESDFKPEPEGLGVGAEAPNSNDIGIALKRKTTASTDRLLEQLIGKNAAKQHQAKNAVNRTSARHGATKPLKNNEAAKQPQPIDDDSDESEGRAAMFKSKSSRKRGRAANAKLSGESLDKPASQVVSDDDGDDGGKSGQGPAKRRATASSYLDQVLAAKGSKKKTKQNL</sequence>
<proteinExistence type="predicted"/>
<dbReference type="Pfam" id="PF11595">
    <property type="entry name" value="DUF3245"/>
    <property type="match status" value="1"/>
</dbReference>
<gene>
    <name evidence="2" type="ORF">K461DRAFT_295444</name>
</gene>
<evidence type="ECO:0000256" key="1">
    <source>
        <dbReference type="SAM" id="MobiDB-lite"/>
    </source>
</evidence>
<evidence type="ECO:0000313" key="3">
    <source>
        <dbReference type="Proteomes" id="UP000799439"/>
    </source>
</evidence>
<dbReference type="InterPro" id="IPR021641">
    <property type="entry name" value="DUF3245"/>
</dbReference>
<dbReference type="Proteomes" id="UP000799439">
    <property type="component" value="Unassembled WGS sequence"/>
</dbReference>
<name>A0A9P4IYP7_9PEZI</name>
<dbReference type="AlphaFoldDB" id="A0A9P4IYP7"/>
<keyword evidence="3" id="KW-1185">Reference proteome</keyword>
<organism evidence="2 3">
    <name type="scientific">Myriangium duriaei CBS 260.36</name>
    <dbReference type="NCBI Taxonomy" id="1168546"/>
    <lineage>
        <taxon>Eukaryota</taxon>
        <taxon>Fungi</taxon>
        <taxon>Dikarya</taxon>
        <taxon>Ascomycota</taxon>
        <taxon>Pezizomycotina</taxon>
        <taxon>Dothideomycetes</taxon>
        <taxon>Dothideomycetidae</taxon>
        <taxon>Myriangiales</taxon>
        <taxon>Myriangiaceae</taxon>
        <taxon>Myriangium</taxon>
    </lineage>
</organism>
<dbReference type="OrthoDB" id="3438340at2759"/>
<comment type="caution">
    <text evidence="2">The sequence shown here is derived from an EMBL/GenBank/DDBJ whole genome shotgun (WGS) entry which is preliminary data.</text>
</comment>
<protein>
    <submittedName>
        <fullName evidence="2">Uncharacterized protein</fullName>
    </submittedName>
</protein>
<reference evidence="2" key="1">
    <citation type="journal article" date="2020" name="Stud. Mycol.">
        <title>101 Dothideomycetes genomes: a test case for predicting lifestyles and emergence of pathogens.</title>
        <authorList>
            <person name="Haridas S."/>
            <person name="Albert R."/>
            <person name="Binder M."/>
            <person name="Bloem J."/>
            <person name="Labutti K."/>
            <person name="Salamov A."/>
            <person name="Andreopoulos B."/>
            <person name="Baker S."/>
            <person name="Barry K."/>
            <person name="Bills G."/>
            <person name="Bluhm B."/>
            <person name="Cannon C."/>
            <person name="Castanera R."/>
            <person name="Culley D."/>
            <person name="Daum C."/>
            <person name="Ezra D."/>
            <person name="Gonzalez J."/>
            <person name="Henrissat B."/>
            <person name="Kuo A."/>
            <person name="Liang C."/>
            <person name="Lipzen A."/>
            <person name="Lutzoni F."/>
            <person name="Magnuson J."/>
            <person name="Mondo S."/>
            <person name="Nolan M."/>
            <person name="Ohm R."/>
            <person name="Pangilinan J."/>
            <person name="Park H.-J."/>
            <person name="Ramirez L."/>
            <person name="Alfaro M."/>
            <person name="Sun H."/>
            <person name="Tritt A."/>
            <person name="Yoshinaga Y."/>
            <person name="Zwiers L.-H."/>
            <person name="Turgeon B."/>
            <person name="Goodwin S."/>
            <person name="Spatafora J."/>
            <person name="Crous P."/>
            <person name="Grigoriev I."/>
        </authorList>
    </citation>
    <scope>NUCLEOTIDE SEQUENCE</scope>
    <source>
        <strain evidence="2">CBS 260.36</strain>
    </source>
</reference>
<dbReference type="EMBL" id="ML996088">
    <property type="protein sequence ID" value="KAF2151389.1"/>
    <property type="molecule type" value="Genomic_DNA"/>
</dbReference>
<feature type="compositionally biased region" description="Low complexity" evidence="1">
    <location>
        <begin position="95"/>
        <end position="106"/>
    </location>
</feature>
<accession>A0A9P4IYP7</accession>
<feature type="region of interest" description="Disordered" evidence="1">
    <location>
        <begin position="92"/>
        <end position="218"/>
    </location>
</feature>
<evidence type="ECO:0000313" key="2">
    <source>
        <dbReference type="EMBL" id="KAF2151389.1"/>
    </source>
</evidence>
<feature type="compositionally biased region" description="Basic residues" evidence="1">
    <location>
        <begin position="209"/>
        <end position="218"/>
    </location>
</feature>